<evidence type="ECO:0000256" key="1">
    <source>
        <dbReference type="SAM" id="Phobius"/>
    </source>
</evidence>
<gene>
    <name evidence="2" type="ORF">ES332_A05G432400v1</name>
</gene>
<keyword evidence="3" id="KW-1185">Reference proteome</keyword>
<dbReference type="Proteomes" id="UP000322667">
    <property type="component" value="Chromosome A05"/>
</dbReference>
<reference evidence="2 3" key="1">
    <citation type="submission" date="2019-07" db="EMBL/GenBank/DDBJ databases">
        <title>WGS assembly of Gossypium tomentosum.</title>
        <authorList>
            <person name="Chen Z.J."/>
            <person name="Sreedasyam A."/>
            <person name="Ando A."/>
            <person name="Song Q."/>
            <person name="De L."/>
            <person name="Hulse-Kemp A."/>
            <person name="Ding M."/>
            <person name="Ye W."/>
            <person name="Kirkbride R."/>
            <person name="Jenkins J."/>
            <person name="Plott C."/>
            <person name="Lovell J."/>
            <person name="Lin Y.-M."/>
            <person name="Vaughn R."/>
            <person name="Liu B."/>
            <person name="Li W."/>
            <person name="Simpson S."/>
            <person name="Scheffler B."/>
            <person name="Saski C."/>
            <person name="Grover C."/>
            <person name="Hu G."/>
            <person name="Conover J."/>
            <person name="Carlson J."/>
            <person name="Shu S."/>
            <person name="Boston L."/>
            <person name="Williams M."/>
            <person name="Peterson D."/>
            <person name="Mcgee K."/>
            <person name="Jones D."/>
            <person name="Wendel J."/>
            <person name="Stelly D."/>
            <person name="Grimwood J."/>
            <person name="Schmutz J."/>
        </authorList>
    </citation>
    <scope>NUCLEOTIDE SEQUENCE [LARGE SCALE GENOMIC DNA]</scope>
    <source>
        <strain evidence="2">7179.01</strain>
    </source>
</reference>
<evidence type="ECO:0008006" key="4">
    <source>
        <dbReference type="Google" id="ProtNLM"/>
    </source>
</evidence>
<keyword evidence="1" id="KW-1133">Transmembrane helix</keyword>
<feature type="transmembrane region" description="Helical" evidence="1">
    <location>
        <begin position="41"/>
        <end position="60"/>
    </location>
</feature>
<keyword evidence="1" id="KW-0472">Membrane</keyword>
<name>A0A5D2QVB3_GOSTO</name>
<organism evidence="2 3">
    <name type="scientific">Gossypium tomentosum</name>
    <name type="common">Hawaiian cotton</name>
    <name type="synonym">Gossypium sandvicense</name>
    <dbReference type="NCBI Taxonomy" id="34277"/>
    <lineage>
        <taxon>Eukaryota</taxon>
        <taxon>Viridiplantae</taxon>
        <taxon>Streptophyta</taxon>
        <taxon>Embryophyta</taxon>
        <taxon>Tracheophyta</taxon>
        <taxon>Spermatophyta</taxon>
        <taxon>Magnoliopsida</taxon>
        <taxon>eudicotyledons</taxon>
        <taxon>Gunneridae</taxon>
        <taxon>Pentapetalae</taxon>
        <taxon>rosids</taxon>
        <taxon>malvids</taxon>
        <taxon>Malvales</taxon>
        <taxon>Malvaceae</taxon>
        <taxon>Malvoideae</taxon>
        <taxon>Gossypium</taxon>
    </lineage>
</organism>
<proteinExistence type="predicted"/>
<dbReference type="EMBL" id="CM017614">
    <property type="protein sequence ID" value="TYI31134.1"/>
    <property type="molecule type" value="Genomic_DNA"/>
</dbReference>
<dbReference type="AlphaFoldDB" id="A0A5D2QVB3"/>
<evidence type="ECO:0000313" key="2">
    <source>
        <dbReference type="EMBL" id="TYI31134.1"/>
    </source>
</evidence>
<sequence length="65" mass="7537">MEKKSPRTNLRRNSCVVRRMEEALVRGVVAEGRPNVRRQHAWVLGLLLFSFLCNGLGYHLGCWVR</sequence>
<protein>
    <recommendedName>
        <fullName evidence="4">Transmembrane protein</fullName>
    </recommendedName>
</protein>
<keyword evidence="1" id="KW-0812">Transmembrane</keyword>
<accession>A0A5D2QVB3</accession>
<evidence type="ECO:0000313" key="3">
    <source>
        <dbReference type="Proteomes" id="UP000322667"/>
    </source>
</evidence>